<keyword evidence="3" id="KW-1185">Reference proteome</keyword>
<evidence type="ECO:0000313" key="2">
    <source>
        <dbReference type="EMBL" id="QYT01113.1"/>
    </source>
</evidence>
<accession>A0A8G0LI09</accession>
<proteinExistence type="predicted"/>
<dbReference type="EMBL" id="CP075867">
    <property type="protein sequence ID" value="QYT01113.1"/>
    <property type="molecule type" value="Genomic_DNA"/>
</dbReference>
<dbReference type="Proteomes" id="UP000826661">
    <property type="component" value="Chromosome IV"/>
</dbReference>
<name>A0A8G0LI09_9HYPO</name>
<organism evidence="2 3">
    <name type="scientific">Trichoderma simmonsii</name>
    <dbReference type="NCBI Taxonomy" id="1491479"/>
    <lineage>
        <taxon>Eukaryota</taxon>
        <taxon>Fungi</taxon>
        <taxon>Dikarya</taxon>
        <taxon>Ascomycota</taxon>
        <taxon>Pezizomycotina</taxon>
        <taxon>Sordariomycetes</taxon>
        <taxon>Hypocreomycetidae</taxon>
        <taxon>Hypocreales</taxon>
        <taxon>Hypocreaceae</taxon>
        <taxon>Trichoderma</taxon>
    </lineage>
</organism>
<gene>
    <name evidence="2" type="ORF">H0G86_008165</name>
</gene>
<feature type="region of interest" description="Disordered" evidence="1">
    <location>
        <begin position="1"/>
        <end position="65"/>
    </location>
</feature>
<sequence>MKLVNTPSHPLEQTKKATVEGATELPSSSLRDTTWRASETRKKIENSTKGEAGRVSAGMAKRPPGLHYMTLHYSTHTYVGTFKMVCFLVARNARASNSKAEPSSLLEPR</sequence>
<feature type="compositionally biased region" description="Basic and acidic residues" evidence="1">
    <location>
        <begin position="38"/>
        <end position="52"/>
    </location>
</feature>
<evidence type="ECO:0000313" key="3">
    <source>
        <dbReference type="Proteomes" id="UP000826661"/>
    </source>
</evidence>
<feature type="compositionally biased region" description="Polar residues" evidence="1">
    <location>
        <begin position="25"/>
        <end position="37"/>
    </location>
</feature>
<dbReference type="AlphaFoldDB" id="A0A8G0LI09"/>
<protein>
    <submittedName>
        <fullName evidence="2">Uncharacterized protein</fullName>
    </submittedName>
</protein>
<evidence type="ECO:0000256" key="1">
    <source>
        <dbReference type="SAM" id="MobiDB-lite"/>
    </source>
</evidence>
<reference evidence="2 3" key="1">
    <citation type="journal article" date="2021" name="BMC Genomics">
        <title>Telomere-to-telomere genome assembly of asparaginase-producing Trichoderma simmonsii.</title>
        <authorList>
            <person name="Chung D."/>
            <person name="Kwon Y.M."/>
            <person name="Yang Y."/>
        </authorList>
    </citation>
    <scope>NUCLEOTIDE SEQUENCE [LARGE SCALE GENOMIC DNA]</scope>
    <source>
        <strain evidence="2 3">GH-Sj1</strain>
    </source>
</reference>